<name>A0A4U3EU59_9GAMM</name>
<dbReference type="PANTHER" id="PTHR33204">
    <property type="entry name" value="TRANSCRIPTIONAL REGULATOR, MARR FAMILY"/>
    <property type="match status" value="1"/>
</dbReference>
<dbReference type="RefSeq" id="WP_137270050.1">
    <property type="nucleotide sequence ID" value="NZ_JACYNM010000040.1"/>
</dbReference>
<evidence type="ECO:0000313" key="5">
    <source>
        <dbReference type="EMBL" id="MBD8109256.1"/>
    </source>
</evidence>
<evidence type="ECO:0000259" key="4">
    <source>
        <dbReference type="PROSITE" id="PS51118"/>
    </source>
</evidence>
<keyword evidence="3" id="KW-0804">Transcription</keyword>
<keyword evidence="1" id="KW-0805">Transcription regulation</keyword>
<dbReference type="STRING" id="1219360.GCA_001571305_04221"/>
<evidence type="ECO:0000256" key="1">
    <source>
        <dbReference type="ARBA" id="ARBA00023015"/>
    </source>
</evidence>
<dbReference type="AlphaFoldDB" id="A0A4U3EU59"/>
<evidence type="ECO:0000313" key="7">
    <source>
        <dbReference type="Proteomes" id="UP000306393"/>
    </source>
</evidence>
<feature type="domain" description="HTH hxlR-type" evidence="4">
    <location>
        <begin position="12"/>
        <end position="109"/>
    </location>
</feature>
<dbReference type="PROSITE" id="PS51118">
    <property type="entry name" value="HTH_HXLR"/>
    <property type="match status" value="1"/>
</dbReference>
<dbReference type="InterPro" id="IPR036390">
    <property type="entry name" value="WH_DNA-bd_sf"/>
</dbReference>
<dbReference type="GO" id="GO:0003677">
    <property type="term" value="F:DNA binding"/>
    <property type="evidence" value="ECO:0007669"/>
    <property type="project" value="UniProtKB-KW"/>
</dbReference>
<reference evidence="6 7" key="1">
    <citation type="journal article" date="2019" name="Sci. Rep.">
        <title>Differences in resource use lead to coexistence of seed-transmitted microbial populations.</title>
        <authorList>
            <person name="Torres-Cortes G."/>
            <person name="Garcia B.J."/>
            <person name="Compant S."/>
            <person name="Rezki S."/>
            <person name="Jones P."/>
            <person name="Preveaux A."/>
            <person name="Briand M."/>
            <person name="Roulet A."/>
            <person name="Bouchez O."/>
            <person name="Jacobson D."/>
            <person name="Barret M."/>
        </authorList>
    </citation>
    <scope>NUCLEOTIDE SEQUENCE [LARGE SCALE GENOMIC DNA]</scope>
    <source>
        <strain evidence="6 7">CFBP13511</strain>
    </source>
</reference>
<organism evidence="6 7">
    <name type="scientific">Erwinia persicina</name>
    <dbReference type="NCBI Taxonomy" id="55211"/>
    <lineage>
        <taxon>Bacteria</taxon>
        <taxon>Pseudomonadati</taxon>
        <taxon>Pseudomonadota</taxon>
        <taxon>Gammaproteobacteria</taxon>
        <taxon>Enterobacterales</taxon>
        <taxon>Erwiniaceae</taxon>
        <taxon>Erwinia</taxon>
    </lineage>
</organism>
<dbReference type="OrthoDB" id="9807069at2"/>
<evidence type="ECO:0000313" key="6">
    <source>
        <dbReference type="EMBL" id="TKJ84143.1"/>
    </source>
</evidence>
<keyword evidence="2" id="KW-0238">DNA-binding</keyword>
<reference evidence="5 8" key="2">
    <citation type="journal article" date="2020" name="FEMS Microbiol. Ecol.">
        <title>Temporal dynamics of bacterial communities during seed development and maturation.</title>
        <authorList>
            <person name="Chesneau G."/>
            <person name="Torres-Cortes G."/>
            <person name="Briand M."/>
            <person name="Darrasse A."/>
            <person name="Preveaux A."/>
            <person name="Marais C."/>
            <person name="Jacques M.A."/>
            <person name="Shade A."/>
            <person name="Barret M."/>
        </authorList>
    </citation>
    <scope>NUCLEOTIDE SEQUENCE [LARGE SCALE GENOMIC DNA]</scope>
    <source>
        <strain evidence="5 8">CFBP13732</strain>
    </source>
</reference>
<dbReference type="Pfam" id="PF01638">
    <property type="entry name" value="HxlR"/>
    <property type="match status" value="1"/>
</dbReference>
<dbReference type="Gene3D" id="1.10.10.10">
    <property type="entry name" value="Winged helix-like DNA-binding domain superfamily/Winged helix DNA-binding domain"/>
    <property type="match status" value="1"/>
</dbReference>
<comment type="caution">
    <text evidence="6">The sequence shown here is derived from an EMBL/GenBank/DDBJ whole genome shotgun (WGS) entry which is preliminary data.</text>
</comment>
<dbReference type="Proteomes" id="UP000306393">
    <property type="component" value="Unassembled WGS sequence"/>
</dbReference>
<evidence type="ECO:0000256" key="2">
    <source>
        <dbReference type="ARBA" id="ARBA00023125"/>
    </source>
</evidence>
<evidence type="ECO:0000256" key="3">
    <source>
        <dbReference type="ARBA" id="ARBA00023163"/>
    </source>
</evidence>
<protein>
    <submittedName>
        <fullName evidence="5 6">Transcriptional regulator</fullName>
    </submittedName>
</protein>
<dbReference type="InterPro" id="IPR036388">
    <property type="entry name" value="WH-like_DNA-bd_sf"/>
</dbReference>
<evidence type="ECO:0000313" key="8">
    <source>
        <dbReference type="Proteomes" id="UP000661012"/>
    </source>
</evidence>
<accession>A0A4U3EU59</accession>
<dbReference type="SUPFAM" id="SSF46785">
    <property type="entry name" value="Winged helix' DNA-binding domain"/>
    <property type="match status" value="1"/>
</dbReference>
<gene>
    <name evidence="6" type="ORF">EpCFBP13511_21545</name>
    <name evidence="5" type="ORF">IFT93_23095</name>
</gene>
<dbReference type="Proteomes" id="UP000661012">
    <property type="component" value="Unassembled WGS sequence"/>
</dbReference>
<sequence>MAERPSLSQSSCPVARSIDLIGDRWLLMILRDAFDGIRRYSEFQRSLGVARNILADRLKKLVEAGLLQVQPASDGSAWQEYVLTERANDLFPLIVALQQFGEQYLFSSGETHSDLLEIASGEPLAPLRVRNQQGEVVTPEKTRVQKAP</sequence>
<dbReference type="InterPro" id="IPR002577">
    <property type="entry name" value="HTH_HxlR"/>
</dbReference>
<proteinExistence type="predicted"/>
<dbReference type="EMBL" id="QGAC01000029">
    <property type="protein sequence ID" value="TKJ84143.1"/>
    <property type="molecule type" value="Genomic_DNA"/>
</dbReference>
<dbReference type="EMBL" id="JACYNN010000039">
    <property type="protein sequence ID" value="MBD8109256.1"/>
    <property type="molecule type" value="Genomic_DNA"/>
</dbReference>
<dbReference type="PANTHER" id="PTHR33204:SF18">
    <property type="entry name" value="TRANSCRIPTIONAL REGULATORY PROTEIN"/>
    <property type="match status" value="1"/>
</dbReference>
<keyword evidence="8" id="KW-1185">Reference proteome</keyword>